<organism evidence="2 3">
    <name type="scientific">Globodera rostochiensis</name>
    <name type="common">Golden nematode worm</name>
    <name type="synonym">Heterodera rostochiensis</name>
    <dbReference type="NCBI Taxonomy" id="31243"/>
    <lineage>
        <taxon>Eukaryota</taxon>
        <taxon>Metazoa</taxon>
        <taxon>Ecdysozoa</taxon>
        <taxon>Nematoda</taxon>
        <taxon>Chromadorea</taxon>
        <taxon>Rhabditida</taxon>
        <taxon>Tylenchina</taxon>
        <taxon>Tylenchomorpha</taxon>
        <taxon>Tylenchoidea</taxon>
        <taxon>Heteroderidae</taxon>
        <taxon>Heteroderinae</taxon>
        <taxon>Globodera</taxon>
    </lineage>
</organism>
<dbReference type="WBParaSite" id="Gr19_v10_g8043.t3">
    <property type="protein sequence ID" value="Gr19_v10_g8043.t3"/>
    <property type="gene ID" value="Gr19_v10_g8043"/>
</dbReference>
<feature type="chain" id="PRO_5037103863" evidence="1">
    <location>
        <begin position="26"/>
        <end position="194"/>
    </location>
</feature>
<feature type="signal peptide" evidence="1">
    <location>
        <begin position="1"/>
        <end position="25"/>
    </location>
</feature>
<dbReference type="AlphaFoldDB" id="A0A914I950"/>
<evidence type="ECO:0000313" key="2">
    <source>
        <dbReference type="Proteomes" id="UP000887572"/>
    </source>
</evidence>
<accession>A0A914I950</accession>
<proteinExistence type="predicted"/>
<name>A0A914I950_GLORO</name>
<keyword evidence="1" id="KW-0732">Signal</keyword>
<evidence type="ECO:0000256" key="1">
    <source>
        <dbReference type="SAM" id="SignalP"/>
    </source>
</evidence>
<sequence>MDVSIFGLVAFALLTALTLSGLSWGVDSASAPEVLTPCEKMMAKCRDNWGECFPREGYNGDACCQQGASFKCGDDMTVDERISKDPVYAKLVNCMIAGHPDMSILGKTGAGLTWIVSAGIEESLNKCLPCPNKRPCHGLDEEDKAFMEECPKVLKCLQRKHSDFDALKKCLPKEPFSKEECNAPLPSIENATEA</sequence>
<evidence type="ECO:0000313" key="3">
    <source>
        <dbReference type="WBParaSite" id="Gr19_v10_g8043.t3"/>
    </source>
</evidence>
<reference evidence="3" key="1">
    <citation type="submission" date="2022-11" db="UniProtKB">
        <authorList>
            <consortium name="WormBaseParasite"/>
        </authorList>
    </citation>
    <scope>IDENTIFICATION</scope>
</reference>
<dbReference type="Proteomes" id="UP000887572">
    <property type="component" value="Unplaced"/>
</dbReference>
<protein>
    <submittedName>
        <fullName evidence="3">Uncharacterized protein</fullName>
    </submittedName>
</protein>
<keyword evidence="2" id="KW-1185">Reference proteome</keyword>